<reference evidence="1" key="1">
    <citation type="submission" date="2021-06" db="EMBL/GenBank/DDBJ databases">
        <authorList>
            <person name="Kallberg Y."/>
            <person name="Tangrot J."/>
            <person name="Rosling A."/>
        </authorList>
    </citation>
    <scope>NUCLEOTIDE SEQUENCE</scope>
    <source>
        <strain evidence="1">MA461A</strain>
    </source>
</reference>
<protein>
    <submittedName>
        <fullName evidence="1">35165_t:CDS:1</fullName>
    </submittedName>
</protein>
<dbReference type="Proteomes" id="UP000789920">
    <property type="component" value="Unassembled WGS sequence"/>
</dbReference>
<accession>A0ACA9SE23</accession>
<evidence type="ECO:0000313" key="2">
    <source>
        <dbReference type="Proteomes" id="UP000789920"/>
    </source>
</evidence>
<name>A0ACA9SE23_9GLOM</name>
<sequence>FDDIYNEDNEDQISNALFAPKNTSIVSFEPKSNNYGLGFNPFENAPEFVVQSSINKGTSMSDFHTSLMDEDDEDTIVMG</sequence>
<dbReference type="EMBL" id="CAJVQC010115912">
    <property type="protein sequence ID" value="CAG8836860.1"/>
    <property type="molecule type" value="Genomic_DNA"/>
</dbReference>
<proteinExistence type="predicted"/>
<comment type="caution">
    <text evidence="1">The sequence shown here is derived from an EMBL/GenBank/DDBJ whole genome shotgun (WGS) entry which is preliminary data.</text>
</comment>
<keyword evidence="2" id="KW-1185">Reference proteome</keyword>
<feature type="non-terminal residue" evidence="1">
    <location>
        <position position="79"/>
    </location>
</feature>
<organism evidence="1 2">
    <name type="scientific">Racocetra persica</name>
    <dbReference type="NCBI Taxonomy" id="160502"/>
    <lineage>
        <taxon>Eukaryota</taxon>
        <taxon>Fungi</taxon>
        <taxon>Fungi incertae sedis</taxon>
        <taxon>Mucoromycota</taxon>
        <taxon>Glomeromycotina</taxon>
        <taxon>Glomeromycetes</taxon>
        <taxon>Diversisporales</taxon>
        <taxon>Gigasporaceae</taxon>
        <taxon>Racocetra</taxon>
    </lineage>
</organism>
<evidence type="ECO:0000313" key="1">
    <source>
        <dbReference type="EMBL" id="CAG8836860.1"/>
    </source>
</evidence>
<feature type="non-terminal residue" evidence="1">
    <location>
        <position position="1"/>
    </location>
</feature>
<gene>
    <name evidence="1" type="ORF">RPERSI_LOCUS30079</name>
</gene>